<evidence type="ECO:0000256" key="3">
    <source>
        <dbReference type="ARBA" id="ARBA00022475"/>
    </source>
</evidence>
<evidence type="ECO:0000256" key="9">
    <source>
        <dbReference type="HAMAP-Rule" id="MF_00422"/>
    </source>
</evidence>
<reference evidence="10 14" key="3">
    <citation type="submission" date="2016-06" db="EMBL/GenBank/DDBJ databases">
        <title>Identification of putative biosynthetic pathways for the production of bioactive secondary metabolites by the marine actinomycete Kocuria kristinae RUTW2-3.</title>
        <authorList>
            <person name="Waterworth S.C."/>
            <person name="Walmsley T.A."/>
            <person name="Matongo T."/>
            <person name="Davies-Coleman M.T."/>
            <person name="Dorrington R.A."/>
        </authorList>
    </citation>
    <scope>NUCLEOTIDE SEQUENCE [LARGE SCALE GENOMIC DNA]</scope>
    <source>
        <strain evidence="14">RuSp02-3</strain>
        <strain evidence="10">RUTW2-3</strain>
        <strain evidence="11 15">RUTW4-5</strain>
    </source>
</reference>
<dbReference type="EMBL" id="LJBJ02000002">
    <property type="protein sequence ID" value="OAX52772.1"/>
    <property type="molecule type" value="Genomic_DNA"/>
</dbReference>
<dbReference type="InterPro" id="IPR038379">
    <property type="entry name" value="SecE_sf"/>
</dbReference>
<evidence type="ECO:0000313" key="11">
    <source>
        <dbReference type="EMBL" id="OAX66777.1"/>
    </source>
</evidence>
<sequence>MAKAAAAGGAGIEDARARGFFGRIFLFLRQVLAELKKVVTPTGRELVNYVIIVLIFVAFMLLLISGLDFLFGKGAFWLFGNGQSMTGQ</sequence>
<protein>
    <recommendedName>
        <fullName evidence="9">Protein translocase subunit SecE</fullName>
    </recommendedName>
</protein>
<dbReference type="GO" id="GO:0009306">
    <property type="term" value="P:protein secretion"/>
    <property type="evidence" value="ECO:0007669"/>
    <property type="project" value="UniProtKB-UniRule"/>
</dbReference>
<dbReference type="Proteomes" id="UP000092021">
    <property type="component" value="Unassembled WGS sequence"/>
</dbReference>
<reference evidence="13 17" key="5">
    <citation type="submission" date="2020-12" db="EMBL/GenBank/DDBJ databases">
        <title>FDA dAtabase for Regulatory Grade micrObial Sequences (FDA-ARGOS): Supporting development and validation of Infectious Disease Dx tests.</title>
        <authorList>
            <person name="Sproer C."/>
            <person name="Gronow S."/>
            <person name="Severitt S."/>
            <person name="Schroder I."/>
            <person name="Tallon L."/>
            <person name="Sadzewicz L."/>
            <person name="Zhao X."/>
            <person name="Boylan J."/>
            <person name="Ott S."/>
            <person name="Bowen H."/>
            <person name="Vavikolanu K."/>
            <person name="Mehta A."/>
            <person name="Aluvathingal J."/>
            <person name="Nadendla S."/>
            <person name="Lowell S."/>
            <person name="Myers T."/>
            <person name="Yan Y."/>
            <person name="Sichtig H."/>
        </authorList>
    </citation>
    <scope>NUCLEOTIDE SEQUENCE [LARGE SCALE GENOMIC DNA]</scope>
    <source>
        <strain evidence="13 17">FDAARGOS_864</strain>
    </source>
</reference>
<evidence type="ECO:0000313" key="14">
    <source>
        <dbReference type="Proteomes" id="UP000053171"/>
    </source>
</evidence>
<keyword evidence="2 9" id="KW-0813">Transport</keyword>
<evidence type="ECO:0000256" key="4">
    <source>
        <dbReference type="ARBA" id="ARBA00022692"/>
    </source>
</evidence>
<comment type="function">
    <text evidence="9">Essential subunit of the Sec protein translocation channel SecYEG. Clamps together the 2 halves of SecY. May contact the channel plug during translocation.</text>
</comment>
<evidence type="ECO:0000256" key="1">
    <source>
        <dbReference type="ARBA" id="ARBA00004370"/>
    </source>
</evidence>
<feature type="transmembrane region" description="Helical" evidence="9">
    <location>
        <begin position="46"/>
        <end position="71"/>
    </location>
</feature>
<keyword evidence="14" id="KW-1185">Reference proteome</keyword>
<keyword evidence="5 9" id="KW-0653">Protein transport</keyword>
<dbReference type="Proteomes" id="UP000053171">
    <property type="component" value="Unassembled WGS sequence"/>
</dbReference>
<dbReference type="InterPro" id="IPR005807">
    <property type="entry name" value="SecE_bac"/>
</dbReference>
<gene>
    <name evidence="9 13" type="primary">secE</name>
    <name evidence="11" type="ORF">A5N15_02560</name>
    <name evidence="10" type="ORF">AN277_0202165</name>
    <name evidence="12" type="ORF">BK826_07880</name>
    <name evidence="13" type="ORF">I6G21_01530</name>
</gene>
<reference evidence="12 16" key="4">
    <citation type="submission" date="2016-10" db="EMBL/GenBank/DDBJ databases">
        <title>Draft genome sequence of strain LCT isolated from the Shenzhou X spacecraft of China.</title>
        <authorList>
            <person name="Huang B."/>
        </authorList>
    </citation>
    <scope>NUCLEOTIDE SEQUENCE [LARGE SCALE GENOMIC DNA]</scope>
    <source>
        <strain evidence="12 16">LCT-H5</strain>
    </source>
</reference>
<dbReference type="RefSeq" id="WP_055684617.1">
    <property type="nucleotide sequence ID" value="NZ_CP065738.1"/>
</dbReference>
<reference evidence="10" key="2">
    <citation type="submission" date="2016-04" db="EMBL/GenBank/DDBJ databases">
        <authorList>
            <person name="Evans L.H."/>
            <person name="Alamgir A."/>
            <person name="Owens N."/>
            <person name="Weber N.D."/>
            <person name="Virtaneva K."/>
            <person name="Barbian K."/>
            <person name="Babar A."/>
            <person name="Rosenke K."/>
        </authorList>
    </citation>
    <scope>NUCLEOTIDE SEQUENCE [LARGE SCALE GENOMIC DNA]</scope>
    <source>
        <strain evidence="10">RUTW2-3</strain>
    </source>
</reference>
<evidence type="ECO:0000313" key="12">
    <source>
        <dbReference type="EMBL" id="OIJ35407.1"/>
    </source>
</evidence>
<dbReference type="STRING" id="37923.BK826_07880"/>
<dbReference type="InterPro" id="IPR001901">
    <property type="entry name" value="Translocase_SecE/Sec61-g"/>
</dbReference>
<reference evidence="14" key="1">
    <citation type="submission" date="2016-04" db="EMBL/GenBank/DDBJ databases">
        <authorList>
            <person name="Waterworth S."/>
            <person name="Matcher G."/>
        </authorList>
    </citation>
    <scope>NUCLEOTIDE SEQUENCE [LARGE SCALE GENOMIC DNA]</scope>
    <source>
        <strain evidence="14">RuSp02-3</strain>
    </source>
</reference>
<dbReference type="PANTHER" id="PTHR33910:SF1">
    <property type="entry name" value="PROTEIN TRANSLOCASE SUBUNIT SECE"/>
    <property type="match status" value="1"/>
</dbReference>
<evidence type="ECO:0000313" key="17">
    <source>
        <dbReference type="Proteomes" id="UP000594975"/>
    </source>
</evidence>
<evidence type="ECO:0000256" key="8">
    <source>
        <dbReference type="ARBA" id="ARBA00023136"/>
    </source>
</evidence>
<evidence type="ECO:0000313" key="10">
    <source>
        <dbReference type="EMBL" id="OAX52772.1"/>
    </source>
</evidence>
<evidence type="ECO:0000256" key="7">
    <source>
        <dbReference type="ARBA" id="ARBA00023010"/>
    </source>
</evidence>
<comment type="subcellular location">
    <subcellularLocation>
        <location evidence="9">Cell membrane</location>
        <topology evidence="9">Single-pass membrane protein</topology>
    </subcellularLocation>
    <subcellularLocation>
        <location evidence="1">Membrane</location>
    </subcellularLocation>
</comment>
<dbReference type="OrthoDB" id="9805743at2"/>
<dbReference type="Proteomes" id="UP000179540">
    <property type="component" value="Unassembled WGS sequence"/>
</dbReference>
<dbReference type="GeneID" id="61262034"/>
<dbReference type="KEGG" id="rkr:I6G21_01530"/>
<dbReference type="EMBL" id="MODZ01000009">
    <property type="protein sequence ID" value="OIJ35407.1"/>
    <property type="molecule type" value="Genomic_DNA"/>
</dbReference>
<evidence type="ECO:0000256" key="2">
    <source>
        <dbReference type="ARBA" id="ARBA00022448"/>
    </source>
</evidence>
<dbReference type="PANTHER" id="PTHR33910">
    <property type="entry name" value="PROTEIN TRANSLOCASE SUBUNIT SECE"/>
    <property type="match status" value="1"/>
</dbReference>
<dbReference type="Gene3D" id="1.20.5.1030">
    <property type="entry name" value="Preprotein translocase secy subunit"/>
    <property type="match status" value="1"/>
</dbReference>
<evidence type="ECO:0000256" key="5">
    <source>
        <dbReference type="ARBA" id="ARBA00022927"/>
    </source>
</evidence>
<dbReference type="Proteomes" id="UP000594975">
    <property type="component" value="Chromosome"/>
</dbReference>
<evidence type="ECO:0000313" key="13">
    <source>
        <dbReference type="EMBL" id="QPT53921.1"/>
    </source>
</evidence>
<keyword evidence="3 9" id="KW-1003">Cell membrane</keyword>
<evidence type="ECO:0000313" key="16">
    <source>
        <dbReference type="Proteomes" id="UP000179540"/>
    </source>
</evidence>
<keyword evidence="8 9" id="KW-0472">Membrane</keyword>
<dbReference type="Pfam" id="PF00584">
    <property type="entry name" value="SecE"/>
    <property type="match status" value="1"/>
</dbReference>
<dbReference type="GO" id="GO:0006605">
    <property type="term" value="P:protein targeting"/>
    <property type="evidence" value="ECO:0007669"/>
    <property type="project" value="UniProtKB-UniRule"/>
</dbReference>
<organism evidence="12 16">
    <name type="scientific">Rothia kristinae</name>
    <dbReference type="NCBI Taxonomy" id="37923"/>
    <lineage>
        <taxon>Bacteria</taxon>
        <taxon>Bacillati</taxon>
        <taxon>Actinomycetota</taxon>
        <taxon>Actinomycetes</taxon>
        <taxon>Micrococcales</taxon>
        <taxon>Micrococcaceae</taxon>
        <taxon>Rothia</taxon>
    </lineage>
</organism>
<keyword evidence="4 9" id="KW-0812">Transmembrane</keyword>
<dbReference type="GO" id="GO:0065002">
    <property type="term" value="P:intracellular protein transmembrane transport"/>
    <property type="evidence" value="ECO:0007669"/>
    <property type="project" value="UniProtKB-UniRule"/>
</dbReference>
<dbReference type="GO" id="GO:0008320">
    <property type="term" value="F:protein transmembrane transporter activity"/>
    <property type="evidence" value="ECO:0007669"/>
    <property type="project" value="UniProtKB-UniRule"/>
</dbReference>
<dbReference type="NCBIfam" id="TIGR00964">
    <property type="entry name" value="secE_bact"/>
    <property type="match status" value="1"/>
</dbReference>
<comment type="subunit">
    <text evidence="9">Component of the Sec protein translocase complex. Heterotrimer consisting of SecY, SecE and SecG subunits. The heterotrimers can form oligomers, although 1 heterotrimer is thought to be able to translocate proteins. Interacts with the ribosome. Interacts with SecDF, and other proteins may be involved. Interacts with SecA.</text>
</comment>
<dbReference type="EMBL" id="CP065738">
    <property type="protein sequence ID" value="QPT53921.1"/>
    <property type="molecule type" value="Genomic_DNA"/>
</dbReference>
<evidence type="ECO:0000313" key="15">
    <source>
        <dbReference type="Proteomes" id="UP000092021"/>
    </source>
</evidence>
<proteinExistence type="inferred from homology"/>
<name>A0A199Q042_9MICC</name>
<keyword evidence="6 9" id="KW-1133">Transmembrane helix</keyword>
<dbReference type="HAMAP" id="MF_00422">
    <property type="entry name" value="SecE"/>
    <property type="match status" value="1"/>
</dbReference>
<dbReference type="EMBL" id="LWGZ01000225">
    <property type="protein sequence ID" value="OAX66777.1"/>
    <property type="molecule type" value="Genomic_DNA"/>
</dbReference>
<dbReference type="AlphaFoldDB" id="A0A199Q042"/>
<dbReference type="GO" id="GO:0043952">
    <property type="term" value="P:protein transport by the Sec complex"/>
    <property type="evidence" value="ECO:0007669"/>
    <property type="project" value="UniProtKB-UniRule"/>
</dbReference>
<dbReference type="GO" id="GO:0005886">
    <property type="term" value="C:plasma membrane"/>
    <property type="evidence" value="ECO:0007669"/>
    <property type="project" value="UniProtKB-SubCell"/>
</dbReference>
<evidence type="ECO:0000256" key="6">
    <source>
        <dbReference type="ARBA" id="ARBA00022989"/>
    </source>
</evidence>
<comment type="similarity">
    <text evidence="9">Belongs to the SecE/SEC61-gamma family.</text>
</comment>
<keyword evidence="7 9" id="KW-0811">Translocation</keyword>
<accession>A0A199Q042</accession>